<dbReference type="Proteomes" id="UP001595710">
    <property type="component" value="Unassembled WGS sequence"/>
</dbReference>
<dbReference type="InterPro" id="IPR050960">
    <property type="entry name" value="AB_hydrolase_4_sf"/>
</dbReference>
<keyword evidence="4" id="KW-1185">Reference proteome</keyword>
<comment type="similarity">
    <text evidence="1">Belongs to the AB hydrolase superfamily. AB hydrolase 4 family.</text>
</comment>
<reference evidence="4" key="1">
    <citation type="journal article" date="2019" name="Int. J. Syst. Evol. Microbiol.">
        <title>The Global Catalogue of Microorganisms (GCM) 10K type strain sequencing project: providing services to taxonomists for standard genome sequencing and annotation.</title>
        <authorList>
            <consortium name="The Broad Institute Genomics Platform"/>
            <consortium name="The Broad Institute Genome Sequencing Center for Infectious Disease"/>
            <person name="Wu L."/>
            <person name="Ma J."/>
        </authorList>
    </citation>
    <scope>NUCLEOTIDE SEQUENCE [LARGE SCALE GENOMIC DNA]</scope>
    <source>
        <strain evidence="4">CECT 8288</strain>
    </source>
</reference>
<dbReference type="Gene3D" id="3.40.50.1820">
    <property type="entry name" value="alpha/beta hydrolase"/>
    <property type="match status" value="1"/>
</dbReference>
<keyword evidence="3" id="KW-0378">Hydrolase</keyword>
<accession>A0ABV7WQP3</accession>
<organism evidence="3 4">
    <name type="scientific">Reinekea marina</name>
    <dbReference type="NCBI Taxonomy" id="1310421"/>
    <lineage>
        <taxon>Bacteria</taxon>
        <taxon>Pseudomonadati</taxon>
        <taxon>Pseudomonadota</taxon>
        <taxon>Gammaproteobacteria</taxon>
        <taxon>Oceanospirillales</taxon>
        <taxon>Saccharospirillaceae</taxon>
        <taxon>Reinekea</taxon>
    </lineage>
</organism>
<dbReference type="RefSeq" id="WP_290282518.1">
    <property type="nucleotide sequence ID" value="NZ_JAUFQI010000001.1"/>
</dbReference>
<feature type="domain" description="AB hydrolase-1" evidence="2">
    <location>
        <begin position="72"/>
        <end position="309"/>
    </location>
</feature>
<dbReference type="PANTHER" id="PTHR10794:SF94">
    <property type="entry name" value="ESTERASE YHET-RELATED"/>
    <property type="match status" value="1"/>
</dbReference>
<dbReference type="InterPro" id="IPR000073">
    <property type="entry name" value="AB_hydrolase_1"/>
</dbReference>
<dbReference type="Pfam" id="PF00561">
    <property type="entry name" value="Abhydrolase_1"/>
    <property type="match status" value="1"/>
</dbReference>
<dbReference type="GO" id="GO:0016787">
    <property type="term" value="F:hydrolase activity"/>
    <property type="evidence" value="ECO:0007669"/>
    <property type="project" value="UniProtKB-KW"/>
</dbReference>
<dbReference type="InterPro" id="IPR012020">
    <property type="entry name" value="ABHD4"/>
</dbReference>
<dbReference type="InterPro" id="IPR029058">
    <property type="entry name" value="AB_hydrolase_fold"/>
</dbReference>
<proteinExistence type="inferred from homology"/>
<evidence type="ECO:0000313" key="3">
    <source>
        <dbReference type="EMBL" id="MFC3701487.1"/>
    </source>
</evidence>
<protein>
    <submittedName>
        <fullName evidence="3">YheT family hydrolase</fullName>
    </submittedName>
</protein>
<sequence length="336" mass="37692">MPLIFSKADSVTEALFDYPTYAPGFGLANGHLQSIIPSVFRQVEVPFQRSKLELPDGDFLLLDQLKQHKEAPWVVISHGLEGDSRRHYIQGMAREFYAAGWNVMAWNFRGCGGEINRLPRFYHSGAIEDLKSVVHHVLNAEQAEKVFLLGFSMGGNQTVLTLAENDLPAQVVGGAAFSVPLDLGACADELAKPAQSIYMKRFLRDLKVKVEQKAELFPDVVSAKDYETITSFHQFDERYTAPLHGFSSAQDYWQQCSSRKALCSLKRPTLIVNAMDDPFLASSCHDSGLSERCTKLYLETPSNGGHVGFARWRLNQPLWSEQRALAFAHYVMEKSK</sequence>
<dbReference type="EMBL" id="JBHRYN010000008">
    <property type="protein sequence ID" value="MFC3701487.1"/>
    <property type="molecule type" value="Genomic_DNA"/>
</dbReference>
<name>A0ABV7WQP3_9GAMM</name>
<dbReference type="PANTHER" id="PTHR10794">
    <property type="entry name" value="ABHYDROLASE DOMAIN-CONTAINING PROTEIN"/>
    <property type="match status" value="1"/>
</dbReference>
<dbReference type="PIRSF" id="PIRSF005211">
    <property type="entry name" value="Ab_hydro_YheT"/>
    <property type="match status" value="1"/>
</dbReference>
<evidence type="ECO:0000313" key="4">
    <source>
        <dbReference type="Proteomes" id="UP001595710"/>
    </source>
</evidence>
<comment type="caution">
    <text evidence="3">The sequence shown here is derived from an EMBL/GenBank/DDBJ whole genome shotgun (WGS) entry which is preliminary data.</text>
</comment>
<gene>
    <name evidence="3" type="ORF">ACFOND_07565</name>
</gene>
<dbReference type="SUPFAM" id="SSF53474">
    <property type="entry name" value="alpha/beta-Hydrolases"/>
    <property type="match status" value="1"/>
</dbReference>
<evidence type="ECO:0000259" key="2">
    <source>
        <dbReference type="Pfam" id="PF00561"/>
    </source>
</evidence>
<evidence type="ECO:0000256" key="1">
    <source>
        <dbReference type="ARBA" id="ARBA00010884"/>
    </source>
</evidence>